<dbReference type="GO" id="GO:0016020">
    <property type="term" value="C:membrane"/>
    <property type="evidence" value="ECO:0007669"/>
    <property type="project" value="UniProtKB-SubCell"/>
</dbReference>
<evidence type="ECO:0000256" key="2">
    <source>
        <dbReference type="ARBA" id="ARBA00022583"/>
    </source>
</evidence>
<dbReference type="InterPro" id="IPR000562">
    <property type="entry name" value="FN_type2_dom"/>
</dbReference>
<dbReference type="FunFam" id="3.10.100.10:FF:000036">
    <property type="entry name" value="Lymphocyte antigen 75"/>
    <property type="match status" value="1"/>
</dbReference>
<feature type="chain" id="PRO_5031159597" description="Lymphocyte antigen 75" evidence="13">
    <location>
        <begin position="38"/>
        <end position="1749"/>
    </location>
</feature>
<evidence type="ECO:0000256" key="3">
    <source>
        <dbReference type="ARBA" id="ARBA00022692"/>
    </source>
</evidence>
<reference evidence="16" key="3">
    <citation type="submission" date="2025-09" db="UniProtKB">
        <authorList>
            <consortium name="Ensembl"/>
        </authorList>
    </citation>
    <scope>IDENTIFICATION</scope>
</reference>
<dbReference type="GeneTree" id="ENSGT01050000244842"/>
<dbReference type="Gene3D" id="3.10.100.10">
    <property type="entry name" value="Mannose-Binding Protein A, subunit A"/>
    <property type="match status" value="10"/>
</dbReference>
<keyword evidence="5" id="KW-0677">Repeat</keyword>
<dbReference type="InterPro" id="IPR013806">
    <property type="entry name" value="Kringle-like"/>
</dbReference>
<feature type="domain" description="C-type lectin" evidence="14">
    <location>
        <begin position="234"/>
        <end position="353"/>
    </location>
</feature>
<evidence type="ECO:0000256" key="9">
    <source>
        <dbReference type="ARBA" id="ARBA00023170"/>
    </source>
</evidence>
<dbReference type="SUPFAM" id="SSF56436">
    <property type="entry name" value="C-type lectin-like"/>
    <property type="match status" value="10"/>
</dbReference>
<reference evidence="16" key="1">
    <citation type="submission" date="2021-04" db="EMBL/GenBank/DDBJ databases">
        <authorList>
            <consortium name="Wellcome Sanger Institute Data Sharing"/>
        </authorList>
    </citation>
    <scope>NUCLEOTIDE SEQUENCE [LARGE SCALE GENOMIC DNA]</scope>
</reference>
<evidence type="ECO:0008006" key="18">
    <source>
        <dbReference type="Google" id="ProtNLM"/>
    </source>
</evidence>
<dbReference type="Gene3D" id="2.10.10.10">
    <property type="entry name" value="Fibronectin, type II, collagen-binding"/>
    <property type="match status" value="1"/>
</dbReference>
<dbReference type="Pfam" id="PF24562">
    <property type="entry name" value="CysR_MRC2_N"/>
    <property type="match status" value="1"/>
</dbReference>
<feature type="domain" description="Fibronectin type-II" evidence="15">
    <location>
        <begin position="173"/>
        <end position="221"/>
    </location>
</feature>
<dbReference type="Ensembl" id="ENSATET00000072792.2">
    <property type="protein sequence ID" value="ENSATEP00000037314.1"/>
    <property type="gene ID" value="ENSATEG00000015264.3"/>
</dbReference>
<dbReference type="SMART" id="SM00034">
    <property type="entry name" value="CLECT"/>
    <property type="match status" value="10"/>
</dbReference>
<feature type="domain" description="C-type lectin" evidence="14">
    <location>
        <begin position="976"/>
        <end position="1101"/>
    </location>
</feature>
<evidence type="ECO:0000256" key="7">
    <source>
        <dbReference type="ARBA" id="ARBA00023136"/>
    </source>
</evidence>
<evidence type="ECO:0000256" key="10">
    <source>
        <dbReference type="ARBA" id="ARBA00023180"/>
    </source>
</evidence>
<feature type="domain" description="C-type lectin" evidence="14">
    <location>
        <begin position="525"/>
        <end position="633"/>
    </location>
</feature>
<keyword evidence="7 12" id="KW-0472">Membrane</keyword>
<reference evidence="16" key="2">
    <citation type="submission" date="2025-08" db="UniProtKB">
        <authorList>
            <consortium name="Ensembl"/>
        </authorList>
    </citation>
    <scope>IDENTIFICATION</scope>
</reference>
<dbReference type="PROSITE" id="PS50231">
    <property type="entry name" value="RICIN_B_LECTIN"/>
    <property type="match status" value="1"/>
</dbReference>
<dbReference type="CDD" id="cd00062">
    <property type="entry name" value="FN2"/>
    <property type="match status" value="1"/>
</dbReference>
<dbReference type="InterPro" id="IPR050111">
    <property type="entry name" value="C-type_lectin/snaclec_domain"/>
</dbReference>
<dbReference type="OrthoDB" id="6153550at2759"/>
<evidence type="ECO:0000313" key="17">
    <source>
        <dbReference type="Proteomes" id="UP000265040"/>
    </source>
</evidence>
<evidence type="ECO:0000256" key="13">
    <source>
        <dbReference type="SAM" id="SignalP"/>
    </source>
</evidence>
<dbReference type="SUPFAM" id="SSF50370">
    <property type="entry name" value="Ricin B-like lectins"/>
    <property type="match status" value="1"/>
</dbReference>
<dbReference type="SMART" id="SM00458">
    <property type="entry name" value="RICIN"/>
    <property type="match status" value="1"/>
</dbReference>
<dbReference type="RefSeq" id="XP_026234282.1">
    <property type="nucleotide sequence ID" value="XM_026378497.1"/>
</dbReference>
<proteinExistence type="predicted"/>
<keyword evidence="3 12" id="KW-0812">Transmembrane</keyword>
<feature type="disulfide bond" evidence="11">
    <location>
        <begin position="192"/>
        <end position="219"/>
    </location>
</feature>
<accession>A0A7N5ZRZ9</accession>
<keyword evidence="8 11" id="KW-1015">Disulfide bond</keyword>
<evidence type="ECO:0000256" key="4">
    <source>
        <dbReference type="ARBA" id="ARBA00022729"/>
    </source>
</evidence>
<feature type="domain" description="C-type lectin" evidence="14">
    <location>
        <begin position="1566"/>
        <end position="1687"/>
    </location>
</feature>
<feature type="signal peptide" evidence="13">
    <location>
        <begin position="1"/>
        <end position="37"/>
    </location>
</feature>
<feature type="domain" description="C-type lectin" evidence="14">
    <location>
        <begin position="1414"/>
        <end position="1523"/>
    </location>
</feature>
<dbReference type="InterPro" id="IPR000772">
    <property type="entry name" value="Ricin_B_lectin"/>
</dbReference>
<evidence type="ECO:0000256" key="8">
    <source>
        <dbReference type="ARBA" id="ARBA00023157"/>
    </source>
</evidence>
<evidence type="ECO:0000259" key="15">
    <source>
        <dbReference type="PROSITE" id="PS51092"/>
    </source>
</evidence>
<keyword evidence="17" id="KW-1185">Reference proteome</keyword>
<keyword evidence="6 12" id="KW-1133">Transmembrane helix</keyword>
<feature type="domain" description="C-type lectin" evidence="14">
    <location>
        <begin position="1266"/>
        <end position="1374"/>
    </location>
</feature>
<dbReference type="InterPro" id="IPR035992">
    <property type="entry name" value="Ricin_B-like_lectins"/>
</dbReference>
<feature type="domain" description="C-type lectin" evidence="14">
    <location>
        <begin position="381"/>
        <end position="505"/>
    </location>
</feature>
<evidence type="ECO:0000256" key="6">
    <source>
        <dbReference type="ARBA" id="ARBA00022989"/>
    </source>
</evidence>
<keyword evidence="2" id="KW-0254">Endocytosis</keyword>
<dbReference type="InParanoid" id="A0A7N5ZRZ9"/>
<evidence type="ECO:0000256" key="12">
    <source>
        <dbReference type="SAM" id="Phobius"/>
    </source>
</evidence>
<dbReference type="Proteomes" id="UP000265040">
    <property type="component" value="Chromosome 3"/>
</dbReference>
<dbReference type="GO" id="GO:0006897">
    <property type="term" value="P:endocytosis"/>
    <property type="evidence" value="ECO:0007669"/>
    <property type="project" value="UniProtKB-KW"/>
</dbReference>
<evidence type="ECO:0000256" key="1">
    <source>
        <dbReference type="ARBA" id="ARBA00004167"/>
    </source>
</evidence>
<feature type="domain" description="C-type lectin" evidence="14">
    <location>
        <begin position="674"/>
        <end position="813"/>
    </location>
</feature>
<keyword evidence="4 13" id="KW-0732">Signal</keyword>
<dbReference type="InterPro" id="IPR016187">
    <property type="entry name" value="CTDL_fold"/>
</dbReference>
<name>A0A7N5ZRZ9_ANATE</name>
<evidence type="ECO:0000259" key="14">
    <source>
        <dbReference type="PROSITE" id="PS50041"/>
    </source>
</evidence>
<dbReference type="GeneID" id="113174459"/>
<evidence type="ECO:0000313" key="16">
    <source>
        <dbReference type="Ensembl" id="ENSATEP00000037314.1"/>
    </source>
</evidence>
<dbReference type="CDD" id="cd00037">
    <property type="entry name" value="CLECT"/>
    <property type="match status" value="9"/>
</dbReference>
<organism evidence="16 17">
    <name type="scientific">Anabas testudineus</name>
    <name type="common">Climbing perch</name>
    <name type="synonym">Anthias testudineus</name>
    <dbReference type="NCBI Taxonomy" id="64144"/>
    <lineage>
        <taxon>Eukaryota</taxon>
        <taxon>Metazoa</taxon>
        <taxon>Chordata</taxon>
        <taxon>Craniata</taxon>
        <taxon>Vertebrata</taxon>
        <taxon>Euteleostomi</taxon>
        <taxon>Actinopterygii</taxon>
        <taxon>Neopterygii</taxon>
        <taxon>Teleostei</taxon>
        <taxon>Neoteleostei</taxon>
        <taxon>Acanthomorphata</taxon>
        <taxon>Anabantaria</taxon>
        <taxon>Anabantiformes</taxon>
        <taxon>Anabantoidei</taxon>
        <taxon>Anabantidae</taxon>
        <taxon>Anabas</taxon>
    </lineage>
</organism>
<dbReference type="PROSITE" id="PS51092">
    <property type="entry name" value="FN2_2"/>
    <property type="match status" value="1"/>
</dbReference>
<dbReference type="SMART" id="SM00059">
    <property type="entry name" value="FN2"/>
    <property type="match status" value="1"/>
</dbReference>
<feature type="transmembrane region" description="Helical" evidence="12">
    <location>
        <begin position="1698"/>
        <end position="1719"/>
    </location>
</feature>
<evidence type="ECO:0000256" key="5">
    <source>
        <dbReference type="ARBA" id="ARBA00022737"/>
    </source>
</evidence>
<feature type="disulfide bond" evidence="11">
    <location>
        <begin position="178"/>
        <end position="204"/>
    </location>
</feature>
<dbReference type="InterPro" id="IPR016186">
    <property type="entry name" value="C-type_lectin-like/link_sf"/>
</dbReference>
<dbReference type="Pfam" id="PF00040">
    <property type="entry name" value="fn2"/>
    <property type="match status" value="1"/>
</dbReference>
<dbReference type="PROSITE" id="PS50041">
    <property type="entry name" value="C_TYPE_LECTIN_2"/>
    <property type="match status" value="9"/>
</dbReference>
<keyword evidence="9" id="KW-0675">Receptor</keyword>
<dbReference type="Gene3D" id="2.80.10.50">
    <property type="match status" value="1"/>
</dbReference>
<comment type="subcellular location">
    <subcellularLocation>
        <location evidence="1">Membrane</location>
        <topology evidence="1">Single-pass membrane protein</topology>
    </subcellularLocation>
</comment>
<sequence length="1749" mass="198211">MSPATTLRRGTMLKLSKATLCLCLVAVFSGTCSLAESKGFDEDAFTIQHSSSQKCLTTGDSADLNLATCDPNSRSQLWKWGSGHRLFHVATSQCLALDIHSKTLSLVDCGTNIDQSWHCADGAVYTVYQMGLAVNKGKVAAKADNNDTWVRGGSQDEICRRPYRVVHTTNGNSAGSPCVFPFKFNGTWHHGCLPDADLSELTWCATSFDYDQDQKKANCLLPEDGCQTLFAGPEGEFCYEFISDAAVTWHEALDSCRSQGADLLSVSGPDDLFSTTLLGGLDRMPEKMWIGLHQLDTTQGWQWSDGSPLSTLRWEKGMPPTSTSMIESDCGFLNSNKNFEAESCNKRLPYICKKSVSSSNTTTPESFMNKETVCADGWVPWNGWCYKLVKDKPLSFTDAMQHCNQTEGGGKGSLANFHSIDSKEMISTNFHADGQLLDVWIGLTSQINKGLTVFMWTDKEPVTFTYWGPNEPVQPTGNTSCVFYSAESHGWRVGNCTNKLPFMCQRKGEVKDSETQSGCSFADGWRRHGNSCYQVNAKNVSFKDHCNITIRNRFEQAFINRLLGEHISNATQYFWIGLQDINNTGEYQWISQDGSPSLVTYTNWGWSQTAHRRGGCAVISTAKPLGKWEVKNCTTFRAGTICRRDLSPLPPPEPEPDPNAPCATGWVTTENVKYCYKVFHEERLSRKRSWEEAKRFCHALGADLPSFTHIEEMRELNSIMRDTISDNRYFWVGLNRRNPSDRSWEWSDGRPVSLDVLQIDFQEDDAYNRDCTAFKTMKTTLKHLFVYLFRELPPTSFFATPFHCDARLEWVCQIPRGKTPKNPDWYNPGGHHETSIFLDGTEFWFVKEPQLTFEEATLFCSTNNSKLAAPSTSAAVVKIHQYIKTISSSSKQNWWIDLRQPGRLFPMTYTQMYYYHSAFLGKCTSITPEKIFPEHEHSCRQKFSFVCEKHNITSVELNPLEPHDGGLPCEQGSVSFRNKCYTLMKDTKPVSFSNADEKCKSVKGTLVTISDQVEQDFITTLLPRIRNMEQIWIGLKIQHNDPEWVDQTPFNYLNFNPLLLGKQKAIRVNMWDPESSNVCAYLINSQNSAMVGTWDYSSCTQYQHVAICQHYADKVEEPHIPTEPFVVNNHTILLLAENVTWFEALERCRNNSMYLASVTDAFLQSTLTVHVSRARTPMWIGLFSEDEGIHYRWTDHSHTVFSRWSSDDTSGPCVYLDTDGFWKATQCEEQLGGAICHKLHEEVITTPEVVAVKCPHKMNGPNWIPFKNNCYSFQLVASRWEQFDRGQVQDTCKKLHPAADILTIRNEEENDFIKKNLIPFKNLVQFVWLGLFKDENDNQMKWYDGTNVQYSNWQIGRPNVDTQFLAGLTVEGSWFLLQNPNLFPEFKQASIVTCKLDNDNKQQYNQSTKDFLQFGNLTYEVVARRLNWYQAVEECDKRGGYLASIHDIQHSAHVKLIAHTDGFDLWIGLSNQDDRISDYEWSDGTKFDYKATISEQSDSSTPGQHTHCVSVTSAGDWVRTNCNATLYGALCYKTNITTTSQRARLLGSPEANRCPQSNSFAKWVHYQDHCYAFDMRSDIYKVHSIEKARDICQNLDAELLTITSKEENDFVVKSMSDYPSVTSYAWLGLDFDSQGKPVSWQDGSAVAYSNLKNEAKISGPRCAIMSATKDGIWELVSCSNTKSTVVCKTKARSSGSRVALGLFIVFVLALLLVAAFVIYKKKRAHFTSTVRYKRTFDESDTNSIITDAD</sequence>
<dbReference type="PANTHER" id="PTHR22803">
    <property type="entry name" value="MANNOSE, PHOSPHOLIPASE, LECTIN RECEPTOR RELATED"/>
    <property type="match status" value="1"/>
</dbReference>
<dbReference type="InterPro" id="IPR018378">
    <property type="entry name" value="C-type_lectin_CS"/>
</dbReference>
<feature type="domain" description="C-type lectin" evidence="14">
    <location>
        <begin position="1127"/>
        <end position="1231"/>
    </location>
</feature>
<keyword evidence="10" id="KW-0325">Glycoprotein</keyword>
<dbReference type="PROSITE" id="PS00615">
    <property type="entry name" value="C_TYPE_LECTIN_1"/>
    <property type="match status" value="1"/>
</dbReference>
<dbReference type="Pfam" id="PF00059">
    <property type="entry name" value="Lectin_C"/>
    <property type="match status" value="9"/>
</dbReference>
<dbReference type="SUPFAM" id="SSF57440">
    <property type="entry name" value="Kringle-like"/>
    <property type="match status" value="1"/>
</dbReference>
<dbReference type="FunFam" id="3.10.100.10:FF:000047">
    <property type="entry name" value="lymphocyte antigen 75"/>
    <property type="match status" value="1"/>
</dbReference>
<evidence type="ECO:0000256" key="11">
    <source>
        <dbReference type="PROSITE-ProRule" id="PRU00479"/>
    </source>
</evidence>
<dbReference type="InterPro" id="IPR001304">
    <property type="entry name" value="C-type_lectin-like"/>
</dbReference>
<protein>
    <recommendedName>
        <fullName evidence="18">Lymphocyte antigen 75</fullName>
    </recommendedName>
</protein>
<dbReference type="InterPro" id="IPR036943">
    <property type="entry name" value="FN_type2_sf"/>
</dbReference>